<sequence>MPFLDAGGTMSIASMAEDSALRLGKTVPSIEDRLLATANAAIDVVPPAPGVDRGVAVGQAVAAGQEAVVETPTQVTASPLAQLVKYIPTETITLYVAVVAALGEPEVPEGKELSDADFGPLWLATGILFVVTLLLTVGLSFRAQKDAGQTFAWPHFEIIASAAAFLVWAFSLPSTPLRDLPGFDYSAWNSVIILGGSVTIATLAYVLGKTVNWEKRVVPGA</sequence>
<proteinExistence type="predicted"/>
<evidence type="ECO:0000313" key="3">
    <source>
        <dbReference type="Proteomes" id="UP000321798"/>
    </source>
</evidence>
<keyword evidence="1" id="KW-0812">Transmembrane</keyword>
<gene>
    <name evidence="2" type="ORF">CSO01_16330</name>
</gene>
<dbReference type="Proteomes" id="UP000321798">
    <property type="component" value="Unassembled WGS sequence"/>
</dbReference>
<evidence type="ECO:0000313" key="2">
    <source>
        <dbReference type="EMBL" id="GEP68918.1"/>
    </source>
</evidence>
<dbReference type="EMBL" id="BKAL01000005">
    <property type="protein sequence ID" value="GEP68918.1"/>
    <property type="molecule type" value="Genomic_DNA"/>
</dbReference>
<keyword evidence="3" id="KW-1185">Reference proteome</keyword>
<feature type="transmembrane region" description="Helical" evidence="1">
    <location>
        <begin position="185"/>
        <end position="207"/>
    </location>
</feature>
<name>A0A512PCJ7_9CELL</name>
<comment type="caution">
    <text evidence="2">The sequence shown here is derived from an EMBL/GenBank/DDBJ whole genome shotgun (WGS) entry which is preliminary data.</text>
</comment>
<accession>A0A512PCJ7</accession>
<reference evidence="2 3" key="1">
    <citation type="submission" date="2019-07" db="EMBL/GenBank/DDBJ databases">
        <title>Whole genome shotgun sequence of Cellulomonas soli NBRC 109434.</title>
        <authorList>
            <person name="Hosoyama A."/>
            <person name="Uohara A."/>
            <person name="Ohji S."/>
            <person name="Ichikawa N."/>
        </authorList>
    </citation>
    <scope>NUCLEOTIDE SEQUENCE [LARGE SCALE GENOMIC DNA]</scope>
    <source>
        <strain evidence="2 3">NBRC 109434</strain>
    </source>
</reference>
<keyword evidence="1" id="KW-0472">Membrane</keyword>
<feature type="transmembrane region" description="Helical" evidence="1">
    <location>
        <begin position="153"/>
        <end position="173"/>
    </location>
</feature>
<evidence type="ECO:0000256" key="1">
    <source>
        <dbReference type="SAM" id="Phobius"/>
    </source>
</evidence>
<protein>
    <submittedName>
        <fullName evidence="2">Uncharacterized protein</fullName>
    </submittedName>
</protein>
<organism evidence="2 3">
    <name type="scientific">Cellulomonas soli</name>
    <dbReference type="NCBI Taxonomy" id="931535"/>
    <lineage>
        <taxon>Bacteria</taxon>
        <taxon>Bacillati</taxon>
        <taxon>Actinomycetota</taxon>
        <taxon>Actinomycetes</taxon>
        <taxon>Micrococcales</taxon>
        <taxon>Cellulomonadaceae</taxon>
        <taxon>Cellulomonas</taxon>
    </lineage>
</organism>
<keyword evidence="1" id="KW-1133">Transmembrane helix</keyword>
<dbReference type="AlphaFoldDB" id="A0A512PCJ7"/>
<feature type="transmembrane region" description="Helical" evidence="1">
    <location>
        <begin position="121"/>
        <end position="141"/>
    </location>
</feature>